<dbReference type="InterPro" id="IPR049053">
    <property type="entry name" value="AFCA-like_C"/>
</dbReference>
<name>A0ABW2FKJ1_9BACL</name>
<gene>
    <name evidence="4" type="ORF">ACFQMJ_34425</name>
</gene>
<feature type="domain" description="Glycosyl hydrolase family 95 N-terminal" evidence="1">
    <location>
        <begin position="15"/>
        <end position="266"/>
    </location>
</feature>
<dbReference type="Gene3D" id="2.70.98.50">
    <property type="entry name" value="putative glycoside hydrolase family protein from bacillus halodurans"/>
    <property type="match status" value="1"/>
</dbReference>
<proteinExistence type="predicted"/>
<organism evidence="4 5">
    <name type="scientific">Cohnella cellulosilytica</name>
    <dbReference type="NCBI Taxonomy" id="986710"/>
    <lineage>
        <taxon>Bacteria</taxon>
        <taxon>Bacillati</taxon>
        <taxon>Bacillota</taxon>
        <taxon>Bacilli</taxon>
        <taxon>Bacillales</taxon>
        <taxon>Paenibacillaceae</taxon>
        <taxon>Cohnella</taxon>
    </lineage>
</organism>
<evidence type="ECO:0000259" key="2">
    <source>
        <dbReference type="Pfam" id="PF21307"/>
    </source>
</evidence>
<feature type="domain" description="Glycosyl hydrolase family 95 catalytic" evidence="3">
    <location>
        <begin position="296"/>
        <end position="710"/>
    </location>
</feature>
<dbReference type="PIRSF" id="PIRSF007663">
    <property type="entry name" value="UCP007663"/>
    <property type="match status" value="1"/>
</dbReference>
<accession>A0ABW2FKJ1</accession>
<keyword evidence="5" id="KW-1185">Reference proteome</keyword>
<dbReference type="InterPro" id="IPR016518">
    <property type="entry name" value="Alpha-L-fucosidase"/>
</dbReference>
<dbReference type="InterPro" id="IPR027414">
    <property type="entry name" value="GH95_N_dom"/>
</dbReference>
<reference evidence="5" key="1">
    <citation type="journal article" date="2019" name="Int. J. Syst. Evol. Microbiol.">
        <title>The Global Catalogue of Microorganisms (GCM) 10K type strain sequencing project: providing services to taxonomists for standard genome sequencing and annotation.</title>
        <authorList>
            <consortium name="The Broad Institute Genomics Platform"/>
            <consortium name="The Broad Institute Genome Sequencing Center for Infectious Disease"/>
            <person name="Wu L."/>
            <person name="Ma J."/>
        </authorList>
    </citation>
    <scope>NUCLEOTIDE SEQUENCE [LARGE SCALE GENOMIC DNA]</scope>
    <source>
        <strain evidence="5">KCTC 12907</strain>
    </source>
</reference>
<dbReference type="Pfam" id="PF14498">
    <property type="entry name" value="Glyco_hyd_65N_2"/>
    <property type="match status" value="1"/>
</dbReference>
<dbReference type="Gene3D" id="1.50.10.10">
    <property type="match status" value="1"/>
</dbReference>
<evidence type="ECO:0000259" key="3">
    <source>
        <dbReference type="Pfam" id="PF22124"/>
    </source>
</evidence>
<dbReference type="InterPro" id="IPR008928">
    <property type="entry name" value="6-hairpin_glycosidase_sf"/>
</dbReference>
<dbReference type="Proteomes" id="UP001596378">
    <property type="component" value="Unassembled WGS sequence"/>
</dbReference>
<dbReference type="InterPro" id="IPR012341">
    <property type="entry name" value="6hp_glycosidase-like_sf"/>
</dbReference>
<protein>
    <submittedName>
        <fullName evidence="4">Glycoside hydrolase N-terminal domain-containing protein</fullName>
    </submittedName>
</protein>
<dbReference type="SUPFAM" id="SSF48208">
    <property type="entry name" value="Six-hairpin glycosidases"/>
    <property type="match status" value="1"/>
</dbReference>
<dbReference type="PANTHER" id="PTHR31084">
    <property type="entry name" value="ALPHA-L-FUCOSIDASE 2"/>
    <property type="match status" value="1"/>
</dbReference>
<comment type="caution">
    <text evidence="4">The sequence shown here is derived from an EMBL/GenBank/DDBJ whole genome shotgun (WGS) entry which is preliminary data.</text>
</comment>
<dbReference type="EMBL" id="JBHTAI010000039">
    <property type="protein sequence ID" value="MFC7153652.1"/>
    <property type="molecule type" value="Genomic_DNA"/>
</dbReference>
<dbReference type="Pfam" id="PF21307">
    <property type="entry name" value="Glyco_hydro_95_C"/>
    <property type="match status" value="1"/>
</dbReference>
<dbReference type="Pfam" id="PF22124">
    <property type="entry name" value="Glyco_hydro_95_cat"/>
    <property type="match status" value="1"/>
</dbReference>
<evidence type="ECO:0000313" key="4">
    <source>
        <dbReference type="EMBL" id="MFC7153652.1"/>
    </source>
</evidence>
<dbReference type="RefSeq" id="WP_378051795.1">
    <property type="nucleotide sequence ID" value="NZ_JBHMDN010000036.1"/>
</dbReference>
<feature type="domain" description="Alpha fucosidase A-like C-terminal" evidence="2">
    <location>
        <begin position="712"/>
        <end position="810"/>
    </location>
</feature>
<dbReference type="InterPro" id="IPR054363">
    <property type="entry name" value="GH95_cat"/>
</dbReference>
<sequence length="813" mass="89705">MTERNKGGHSERLKLWYRRPAASWEEALPIGSGRLGAMVYGGTDEEVLQLNEDSLWSGSFRELNRPQALENLQETRRLAAEGRYVAAQTLAEEKLLGEWNESYVPLGHLRLSLDIAGDTSGYRRELDLDSACVRTEFEAGGVSYRREVFASAPAGAIVVRLTASRPGAIGLRARLDSPLRHASFPTAGGVSGPARIEMTGRCPDHVEPNYAECDEPVVYFDGDGSSTKFGAIAEVTAEGGEIGAADGGISVRGADSVTIVLAADSDGRSRRAGTAEADTPADRCRARLDAIRGIAYETLLERHLEDHRGLFRRVSLRLDDPSSVAANAEGTVSTADLPTDERMRRVREEGAEDPDLTALLFQYGRYLLIASSRPGSEPANLQGVWNREVRAPWSSNYTININTQMNYWVAEACNLSECHEPLFDLIDQISRNGRDTARIHYGARGWTAHHNVDFWRTTVPAKGKACWSLWPMGGVWLTLHLWDRYAFTLDRAFLEDRAYPIMKEAALFCLDWLIEDADGWLVTSPSTSPENTFLSPEGAESAVSPGATMDMSLIRQLFLNVMEASRVLDADRDFREEIGRAYLRLLPMRIGRHGQLQEWSIDFDEIEPGHRHFSHLIGLFPGNLVDMRGDAERAEAYRRSLDRRRDHGQGQAGWVGAWAIHFRARLGDAPEAGRYVNEVRKRMYANLFNGFGVFQIDGNFGLTSGIAEMLLQSHDGEIGILPALPPAWTSGAVSGLRARGGREVDIEWRADGAVQVRLRAERAGPCRVRLPASAGKAKGIVRVENGAGVPFGSPEPGVYEWMAEAGAGYTFSF</sequence>
<evidence type="ECO:0000259" key="1">
    <source>
        <dbReference type="Pfam" id="PF14498"/>
    </source>
</evidence>
<dbReference type="GO" id="GO:0016787">
    <property type="term" value="F:hydrolase activity"/>
    <property type="evidence" value="ECO:0007669"/>
    <property type="project" value="UniProtKB-KW"/>
</dbReference>
<dbReference type="PANTHER" id="PTHR31084:SF0">
    <property type="entry name" value="ALPHA-L-FUCOSIDASE 2"/>
    <property type="match status" value="1"/>
</dbReference>
<keyword evidence="4" id="KW-0378">Hydrolase</keyword>
<evidence type="ECO:0000313" key="5">
    <source>
        <dbReference type="Proteomes" id="UP001596378"/>
    </source>
</evidence>